<sequence length="424" mass="49761">MNDVFCPLPWTHLATKANGDLRLCCNSHQGPNNGLLRNESGEVYNLNRNRISESRNADLAKDVRRAMLNNEKHTECRRCWDEEKFNIRSRRLQTLEYVDNYEEAVKITAADGSIPDDHPYSDFDLRFGNLCNLKCRMCGPFDSSMWYEDHFLMTGAKFDDSGFKWYDRKEVWEDLESQIPTAEYVYIIGGEPTLIQSHFDFLQKCIDKDHAKDIKLEYSTNLTNIQQKYLDIWSHFKGVHIGCSLDGVGAVNEYIRYPSKWKAIEKNLARLNNHMADNLSLVLSITVCAYNIYYLDDIYKWNALNHNLAISPHPLYRPKELNPKILPRSAKEAIAKKLRASYPWFEENIPRQDPKMFRYDKSAEKIIKDIEGYIEFMMSEDLSQELPSFWKLTNQLDEIRKEDIESSLPELYDLIKDTEFKSFY</sequence>
<proteinExistence type="predicted"/>
<dbReference type="GO" id="GO:0016491">
    <property type="term" value="F:oxidoreductase activity"/>
    <property type="evidence" value="ECO:0007669"/>
    <property type="project" value="InterPro"/>
</dbReference>
<dbReference type="GO" id="GO:0046872">
    <property type="term" value="F:metal ion binding"/>
    <property type="evidence" value="ECO:0007669"/>
    <property type="project" value="UniProtKB-KW"/>
</dbReference>
<gene>
    <name evidence="6" type="ORF">UFOVP247_199</name>
</gene>
<dbReference type="InterPro" id="IPR058240">
    <property type="entry name" value="rSAM_sf"/>
</dbReference>
<evidence type="ECO:0000259" key="5">
    <source>
        <dbReference type="Pfam" id="PF04055"/>
    </source>
</evidence>
<dbReference type="SFLD" id="SFLDS00029">
    <property type="entry name" value="Radical_SAM"/>
    <property type="match status" value="1"/>
</dbReference>
<dbReference type="NCBIfam" id="NF033640">
    <property type="entry name" value="N_Twi_rSAM"/>
    <property type="match status" value="1"/>
</dbReference>
<keyword evidence="1" id="KW-0949">S-adenosyl-L-methionine</keyword>
<dbReference type="Gene3D" id="3.20.20.70">
    <property type="entry name" value="Aldolase class I"/>
    <property type="match status" value="2"/>
</dbReference>
<reference evidence="6" key="1">
    <citation type="submission" date="2020-05" db="EMBL/GenBank/DDBJ databases">
        <authorList>
            <person name="Chiriac C."/>
            <person name="Salcher M."/>
            <person name="Ghai R."/>
            <person name="Kavagutti S V."/>
        </authorList>
    </citation>
    <scope>NUCLEOTIDE SEQUENCE</scope>
</reference>
<dbReference type="CDD" id="cd21109">
    <property type="entry name" value="SPASM"/>
    <property type="match status" value="1"/>
</dbReference>
<evidence type="ECO:0000256" key="2">
    <source>
        <dbReference type="ARBA" id="ARBA00022723"/>
    </source>
</evidence>
<keyword evidence="2" id="KW-0479">Metal-binding</keyword>
<dbReference type="SUPFAM" id="SSF102114">
    <property type="entry name" value="Radical SAM enzymes"/>
    <property type="match status" value="1"/>
</dbReference>
<keyword evidence="4" id="KW-0411">Iron-sulfur</keyword>
<evidence type="ECO:0000256" key="3">
    <source>
        <dbReference type="ARBA" id="ARBA00023004"/>
    </source>
</evidence>
<evidence type="ECO:0000256" key="4">
    <source>
        <dbReference type="ARBA" id="ARBA00023014"/>
    </source>
</evidence>
<dbReference type="EMBL" id="LR798288">
    <property type="protein sequence ID" value="CAB5221567.1"/>
    <property type="molecule type" value="Genomic_DNA"/>
</dbReference>
<dbReference type="PANTHER" id="PTHR43273:SF8">
    <property type="entry name" value="RADICAL SAM DOMAIN PROTEIN"/>
    <property type="match status" value="1"/>
</dbReference>
<keyword evidence="3" id="KW-0408">Iron</keyword>
<dbReference type="InterPro" id="IPR013785">
    <property type="entry name" value="Aldolase_TIM"/>
</dbReference>
<dbReference type="InterPro" id="IPR023867">
    <property type="entry name" value="Sulphatase_maturase_rSAM"/>
</dbReference>
<protein>
    <submittedName>
        <fullName evidence="6">COG0535 Predicted Fe-S oxidoreductases</fullName>
    </submittedName>
</protein>
<dbReference type="GO" id="GO:0051536">
    <property type="term" value="F:iron-sulfur cluster binding"/>
    <property type="evidence" value="ECO:0007669"/>
    <property type="project" value="UniProtKB-KW"/>
</dbReference>
<dbReference type="Pfam" id="PF04055">
    <property type="entry name" value="Radical_SAM"/>
    <property type="match status" value="1"/>
</dbReference>
<feature type="domain" description="Radical SAM core" evidence="5">
    <location>
        <begin position="127"/>
        <end position="280"/>
    </location>
</feature>
<accession>A0A6J7WUY9</accession>
<name>A0A6J7WUY9_9CAUD</name>
<dbReference type="PANTHER" id="PTHR43273">
    <property type="entry name" value="ANAEROBIC SULFATASE-MATURATING ENZYME HOMOLOG ASLB-RELATED"/>
    <property type="match status" value="1"/>
</dbReference>
<organism evidence="6">
    <name type="scientific">uncultured Caudovirales phage</name>
    <dbReference type="NCBI Taxonomy" id="2100421"/>
    <lineage>
        <taxon>Viruses</taxon>
        <taxon>Duplodnaviria</taxon>
        <taxon>Heunggongvirae</taxon>
        <taxon>Uroviricota</taxon>
        <taxon>Caudoviricetes</taxon>
        <taxon>Peduoviridae</taxon>
        <taxon>Maltschvirus</taxon>
        <taxon>Maltschvirus maltsch</taxon>
    </lineage>
</organism>
<evidence type="ECO:0000313" key="6">
    <source>
        <dbReference type="EMBL" id="CAB5221567.1"/>
    </source>
</evidence>
<dbReference type="InterPro" id="IPR007197">
    <property type="entry name" value="rSAM"/>
</dbReference>
<evidence type="ECO:0000256" key="1">
    <source>
        <dbReference type="ARBA" id="ARBA00022691"/>
    </source>
</evidence>